<evidence type="ECO:0000256" key="1">
    <source>
        <dbReference type="ARBA" id="ARBA00004173"/>
    </source>
</evidence>
<dbReference type="PANTHER" id="PTHR14021:SF15">
    <property type="entry name" value="IRON-SULFUR CLUSTER CO-CHAPERONE PROTEIN HSCB"/>
    <property type="match status" value="1"/>
</dbReference>
<keyword evidence="6" id="KW-0143">Chaperone</keyword>
<keyword evidence="5" id="KW-0496">Mitochondrion</keyword>
<dbReference type="InterPro" id="IPR004640">
    <property type="entry name" value="HscB"/>
</dbReference>
<evidence type="ECO:0000256" key="6">
    <source>
        <dbReference type="ARBA" id="ARBA00023186"/>
    </source>
</evidence>
<organism evidence="8 9">
    <name type="scientific">Mytilus coruscus</name>
    <name type="common">Sea mussel</name>
    <dbReference type="NCBI Taxonomy" id="42192"/>
    <lineage>
        <taxon>Eukaryota</taxon>
        <taxon>Metazoa</taxon>
        <taxon>Spiralia</taxon>
        <taxon>Lophotrochozoa</taxon>
        <taxon>Mollusca</taxon>
        <taxon>Bivalvia</taxon>
        <taxon>Autobranchia</taxon>
        <taxon>Pteriomorphia</taxon>
        <taxon>Mytilida</taxon>
        <taxon>Mytiloidea</taxon>
        <taxon>Mytilidae</taxon>
        <taxon>Mytilinae</taxon>
        <taxon>Mytilus</taxon>
    </lineage>
</organism>
<dbReference type="SUPFAM" id="SSF46565">
    <property type="entry name" value="Chaperone J-domain"/>
    <property type="match status" value="1"/>
</dbReference>
<dbReference type="CDD" id="cd06257">
    <property type="entry name" value="DnaJ"/>
    <property type="match status" value="1"/>
</dbReference>
<reference evidence="8 9" key="1">
    <citation type="submission" date="2020-06" db="EMBL/GenBank/DDBJ databases">
        <authorList>
            <person name="Li R."/>
            <person name="Bekaert M."/>
        </authorList>
    </citation>
    <scope>NUCLEOTIDE SEQUENCE [LARGE SCALE GENOMIC DNA]</scope>
    <source>
        <strain evidence="9">wild</strain>
    </source>
</reference>
<evidence type="ECO:0000256" key="5">
    <source>
        <dbReference type="ARBA" id="ARBA00023128"/>
    </source>
</evidence>
<dbReference type="PROSITE" id="PS50076">
    <property type="entry name" value="DNAJ_2"/>
    <property type="match status" value="1"/>
</dbReference>
<evidence type="ECO:0000256" key="2">
    <source>
        <dbReference type="ARBA" id="ARBA00004496"/>
    </source>
</evidence>
<dbReference type="InterPro" id="IPR036869">
    <property type="entry name" value="J_dom_sf"/>
</dbReference>
<dbReference type="Gene3D" id="1.10.287.110">
    <property type="entry name" value="DnaJ domain"/>
    <property type="match status" value="1"/>
</dbReference>
<dbReference type="GO" id="GO:0051087">
    <property type="term" value="F:protein-folding chaperone binding"/>
    <property type="evidence" value="ECO:0007669"/>
    <property type="project" value="InterPro"/>
</dbReference>
<name>A0A6J8DMT2_MYTCO</name>
<comment type="similarity">
    <text evidence="3">Belongs to the HscB family.</text>
</comment>
<keyword evidence="9" id="KW-1185">Reference proteome</keyword>
<dbReference type="AlphaFoldDB" id="A0A6J8DMT2"/>
<dbReference type="InterPro" id="IPR001623">
    <property type="entry name" value="DnaJ_domain"/>
</dbReference>
<dbReference type="OrthoDB" id="448954at2759"/>
<dbReference type="Pfam" id="PF07743">
    <property type="entry name" value="HSCB_C"/>
    <property type="match status" value="1"/>
</dbReference>
<dbReference type="GO" id="GO:0001671">
    <property type="term" value="F:ATPase activator activity"/>
    <property type="evidence" value="ECO:0007669"/>
    <property type="project" value="InterPro"/>
</dbReference>
<evidence type="ECO:0000313" key="8">
    <source>
        <dbReference type="EMBL" id="CAC5408821.1"/>
    </source>
</evidence>
<dbReference type="Proteomes" id="UP000507470">
    <property type="component" value="Unassembled WGS sequence"/>
</dbReference>
<evidence type="ECO:0000256" key="4">
    <source>
        <dbReference type="ARBA" id="ARBA00022490"/>
    </source>
</evidence>
<dbReference type="GO" id="GO:0051259">
    <property type="term" value="P:protein complex oligomerization"/>
    <property type="evidence" value="ECO:0007669"/>
    <property type="project" value="InterPro"/>
</dbReference>
<dbReference type="NCBIfam" id="TIGR00714">
    <property type="entry name" value="hscB"/>
    <property type="match status" value="1"/>
</dbReference>
<dbReference type="SUPFAM" id="SSF47144">
    <property type="entry name" value="HSC20 (HSCB), C-terminal oligomerisation domain"/>
    <property type="match status" value="1"/>
</dbReference>
<dbReference type="Gene3D" id="1.20.1280.20">
    <property type="entry name" value="HscB, C-terminal domain"/>
    <property type="match status" value="1"/>
</dbReference>
<evidence type="ECO:0000313" key="9">
    <source>
        <dbReference type="Proteomes" id="UP000507470"/>
    </source>
</evidence>
<dbReference type="EMBL" id="CACVKT020007607">
    <property type="protein sequence ID" value="CAC5408821.1"/>
    <property type="molecule type" value="Genomic_DNA"/>
</dbReference>
<feature type="domain" description="J" evidence="7">
    <location>
        <begin position="1"/>
        <end position="68"/>
    </location>
</feature>
<dbReference type="PANTHER" id="PTHR14021">
    <property type="entry name" value="IRON-SULFUR CLUSTER CO-CHAPERONE PROTEIN HSCB"/>
    <property type="match status" value="1"/>
</dbReference>
<comment type="subcellular location">
    <subcellularLocation>
        <location evidence="2">Cytoplasm</location>
    </subcellularLocation>
    <subcellularLocation>
        <location evidence="1">Mitochondrion</location>
    </subcellularLocation>
</comment>
<dbReference type="GO" id="GO:0005739">
    <property type="term" value="C:mitochondrion"/>
    <property type="evidence" value="ECO:0007669"/>
    <property type="project" value="UniProtKB-SubCell"/>
</dbReference>
<dbReference type="GO" id="GO:0044571">
    <property type="term" value="P:[2Fe-2S] cluster assembly"/>
    <property type="evidence" value="ECO:0007669"/>
    <property type="project" value="InterPro"/>
</dbReference>
<sequence length="159" mass="18490">MSLDDNFDVDTTLLSQKYKELQKLLHPDKHTLKSEEEKRLFEEQSSLVNKAYSTLIKPLNRALYMLEQAGHPIEEQNSDVDQDFLMEIMEINEDIADADSLESLKPIEIVNKKRLEDNISKVSKAFHEGDITAAKQLIIKLKYFTNIDDKIKDIYRGQF</sequence>
<evidence type="ECO:0000259" key="7">
    <source>
        <dbReference type="PROSITE" id="PS50076"/>
    </source>
</evidence>
<dbReference type="InterPro" id="IPR036386">
    <property type="entry name" value="HscB_C_sf"/>
</dbReference>
<accession>A0A6J8DMT2</accession>
<dbReference type="InterPro" id="IPR009073">
    <property type="entry name" value="HscB_oligo_C"/>
</dbReference>
<protein>
    <submittedName>
        <fullName evidence="8">HscB</fullName>
    </submittedName>
</protein>
<gene>
    <name evidence="8" type="ORF">MCOR_42182</name>
</gene>
<evidence type="ECO:0000256" key="3">
    <source>
        <dbReference type="ARBA" id="ARBA00010476"/>
    </source>
</evidence>
<keyword evidence="4" id="KW-0963">Cytoplasm</keyword>
<proteinExistence type="inferred from homology"/>
<dbReference type="FunFam" id="1.20.1280.20:FF:000002">
    <property type="entry name" value="HscB mitochondrial iron-sulfur cluster co-chaperone"/>
    <property type="match status" value="1"/>
</dbReference>